<keyword evidence="3" id="KW-0158">Chromosome</keyword>
<evidence type="ECO:0000256" key="3">
    <source>
        <dbReference type="ARBA" id="ARBA00022454"/>
    </source>
</evidence>
<dbReference type="PANTHER" id="PTHR48225">
    <property type="entry name" value="HORMA DOMAIN-CONTAINING PROTEIN 1"/>
    <property type="match status" value="1"/>
</dbReference>
<organism evidence="7 8">
    <name type="scientific">Phyllotreta striolata</name>
    <name type="common">Striped flea beetle</name>
    <name type="synonym">Crioceris striolata</name>
    <dbReference type="NCBI Taxonomy" id="444603"/>
    <lineage>
        <taxon>Eukaryota</taxon>
        <taxon>Metazoa</taxon>
        <taxon>Ecdysozoa</taxon>
        <taxon>Arthropoda</taxon>
        <taxon>Hexapoda</taxon>
        <taxon>Insecta</taxon>
        <taxon>Pterygota</taxon>
        <taxon>Neoptera</taxon>
        <taxon>Endopterygota</taxon>
        <taxon>Coleoptera</taxon>
        <taxon>Polyphaga</taxon>
        <taxon>Cucujiformia</taxon>
        <taxon>Chrysomeloidea</taxon>
        <taxon>Chrysomelidae</taxon>
        <taxon>Galerucinae</taxon>
        <taxon>Alticini</taxon>
        <taxon>Phyllotreta</taxon>
    </lineage>
</organism>
<dbReference type="InterPro" id="IPR036570">
    <property type="entry name" value="HORMA_dom_sf"/>
</dbReference>
<evidence type="ECO:0000259" key="6">
    <source>
        <dbReference type="PROSITE" id="PS50815"/>
    </source>
</evidence>
<evidence type="ECO:0000256" key="4">
    <source>
        <dbReference type="ARBA" id="ARBA00023242"/>
    </source>
</evidence>
<keyword evidence="8" id="KW-1185">Reference proteome</keyword>
<dbReference type="OrthoDB" id="6747372at2759"/>
<evidence type="ECO:0000313" key="7">
    <source>
        <dbReference type="EMBL" id="CAG9854184.1"/>
    </source>
</evidence>
<gene>
    <name evidence="7" type="ORF">PHYEVI_LOCUS648</name>
</gene>
<keyword evidence="4" id="KW-0539">Nucleus</keyword>
<dbReference type="InterPro" id="IPR013083">
    <property type="entry name" value="Znf_RING/FYVE/PHD"/>
</dbReference>
<dbReference type="Gene3D" id="3.30.900.10">
    <property type="entry name" value="HORMA domain"/>
    <property type="match status" value="1"/>
</dbReference>
<sequence length="404" mass="45921">MTATQNAVTFVLNGTMVSNSCESFVLSKKYIRIMTEAAILNIICQRMNVDESVLECRKYEGVPYFVVNSKSRWQKDPRISQFLSWLKGIKNAINKNYLKVIYLFLLNPENDILESYTLKFKYNTDPNNHSGEKRTPDYVKECTKTLLAAISLLSEQRKVNEDSSISIELQYNNGTPADYEPHNFGASSNAYCRRIPQNTHLLGILSTGYHNLKAFSSQRPKTPALSASVVDMEESFSQRKRKITDNDNEETGKIRILDTAYIVNTSRITISDQESPDSFFRKSEEYNQENVNCICGITFSKIDLFKCVECQKLCHGPCYGLLCSKTPASLSCIDCDLASGAAKEENLIDKKINAFVRLVLYSYKKTGKVFKELDGMAEEDKLATIRKLKDCVVQKMSKRGLKKW</sequence>
<dbReference type="GO" id="GO:0005694">
    <property type="term" value="C:chromosome"/>
    <property type="evidence" value="ECO:0007669"/>
    <property type="project" value="UniProtKB-SubCell"/>
</dbReference>
<dbReference type="AlphaFoldDB" id="A0A9N9XJL2"/>
<reference evidence="7" key="1">
    <citation type="submission" date="2022-01" db="EMBL/GenBank/DDBJ databases">
        <authorList>
            <person name="King R."/>
        </authorList>
    </citation>
    <scope>NUCLEOTIDE SEQUENCE</scope>
</reference>
<dbReference type="InterPro" id="IPR051294">
    <property type="entry name" value="HORMA_MeioticProgression"/>
</dbReference>
<evidence type="ECO:0000313" key="8">
    <source>
        <dbReference type="Proteomes" id="UP001153712"/>
    </source>
</evidence>
<dbReference type="PROSITE" id="PS50815">
    <property type="entry name" value="HORMA"/>
    <property type="match status" value="1"/>
</dbReference>
<dbReference type="Proteomes" id="UP001153712">
    <property type="component" value="Chromosome 1"/>
</dbReference>
<dbReference type="PANTHER" id="PTHR48225:SF7">
    <property type="entry name" value="MEIOSIS-SPECIFIC PROTEIN HOP1"/>
    <property type="match status" value="1"/>
</dbReference>
<accession>A0A9N9XJL2</accession>
<dbReference type="SUPFAM" id="SSF56019">
    <property type="entry name" value="The spindle assembly checkpoint protein mad2"/>
    <property type="match status" value="1"/>
</dbReference>
<comment type="subcellular location">
    <subcellularLocation>
        <location evidence="2">Chromosome</location>
    </subcellularLocation>
    <subcellularLocation>
        <location evidence="1">Nucleus</location>
    </subcellularLocation>
</comment>
<keyword evidence="5" id="KW-0469">Meiosis</keyword>
<name>A0A9N9XJL2_PHYSR</name>
<dbReference type="GO" id="GO:0005634">
    <property type="term" value="C:nucleus"/>
    <property type="evidence" value="ECO:0007669"/>
    <property type="project" value="UniProtKB-SubCell"/>
</dbReference>
<dbReference type="Gene3D" id="3.30.40.10">
    <property type="entry name" value="Zinc/RING finger domain, C3HC4 (zinc finger)"/>
    <property type="match status" value="1"/>
</dbReference>
<evidence type="ECO:0000256" key="5">
    <source>
        <dbReference type="ARBA" id="ARBA00023254"/>
    </source>
</evidence>
<dbReference type="Pfam" id="PF02301">
    <property type="entry name" value="HORMA"/>
    <property type="match status" value="1"/>
</dbReference>
<proteinExistence type="predicted"/>
<dbReference type="EMBL" id="OU900094">
    <property type="protein sequence ID" value="CAG9854184.1"/>
    <property type="molecule type" value="Genomic_DNA"/>
</dbReference>
<protein>
    <recommendedName>
        <fullName evidence="6">HORMA domain-containing protein</fullName>
    </recommendedName>
</protein>
<feature type="domain" description="HORMA" evidence="6">
    <location>
        <begin position="25"/>
        <end position="216"/>
    </location>
</feature>
<evidence type="ECO:0000256" key="1">
    <source>
        <dbReference type="ARBA" id="ARBA00004123"/>
    </source>
</evidence>
<dbReference type="GO" id="GO:0051321">
    <property type="term" value="P:meiotic cell cycle"/>
    <property type="evidence" value="ECO:0007669"/>
    <property type="project" value="UniProtKB-KW"/>
</dbReference>
<evidence type="ECO:0000256" key="2">
    <source>
        <dbReference type="ARBA" id="ARBA00004286"/>
    </source>
</evidence>
<dbReference type="InterPro" id="IPR003511">
    <property type="entry name" value="HORMA_dom"/>
</dbReference>